<gene>
    <name evidence="5" type="ORF">DD236_08120</name>
</gene>
<dbReference type="AlphaFoldDB" id="A0A2V1K9C5"/>
<accession>A0A2V1K9C5</accession>
<keyword evidence="6" id="KW-1185">Reference proteome</keyword>
<protein>
    <submittedName>
        <fullName evidence="5">LacI family transcriptional regulator</fullName>
    </submittedName>
</protein>
<dbReference type="GO" id="GO:0003700">
    <property type="term" value="F:DNA-binding transcription factor activity"/>
    <property type="evidence" value="ECO:0007669"/>
    <property type="project" value="TreeGrafter"/>
</dbReference>
<dbReference type="SMART" id="SM00354">
    <property type="entry name" value="HTH_LACI"/>
    <property type="match status" value="1"/>
</dbReference>
<comment type="caution">
    <text evidence="5">The sequence shown here is derived from an EMBL/GenBank/DDBJ whole genome shotgun (WGS) entry which is preliminary data.</text>
</comment>
<dbReference type="Proteomes" id="UP000245283">
    <property type="component" value="Unassembled WGS sequence"/>
</dbReference>
<keyword evidence="1" id="KW-0805">Transcription regulation</keyword>
<dbReference type="InterPro" id="IPR000843">
    <property type="entry name" value="HTH_LacI"/>
</dbReference>
<evidence type="ECO:0000313" key="5">
    <source>
        <dbReference type="EMBL" id="PWF26046.1"/>
    </source>
</evidence>
<dbReference type="PANTHER" id="PTHR30146">
    <property type="entry name" value="LACI-RELATED TRANSCRIPTIONAL REPRESSOR"/>
    <property type="match status" value="1"/>
</dbReference>
<dbReference type="CDD" id="cd01392">
    <property type="entry name" value="HTH_LacI"/>
    <property type="match status" value="1"/>
</dbReference>
<dbReference type="Gene3D" id="1.10.260.40">
    <property type="entry name" value="lambda repressor-like DNA-binding domains"/>
    <property type="match status" value="1"/>
</dbReference>
<reference evidence="6" key="1">
    <citation type="submission" date="2018-05" db="EMBL/GenBank/DDBJ databases">
        <authorList>
            <person name="Li Y."/>
        </authorList>
    </citation>
    <scope>NUCLEOTIDE SEQUENCE [LARGE SCALE GENOMIC DNA]</scope>
    <source>
        <strain evidence="6">sk1b4</strain>
    </source>
</reference>
<dbReference type="PANTHER" id="PTHR30146:SF109">
    <property type="entry name" value="HTH-TYPE TRANSCRIPTIONAL REGULATOR GALS"/>
    <property type="match status" value="1"/>
</dbReference>
<dbReference type="GO" id="GO:0000976">
    <property type="term" value="F:transcription cis-regulatory region binding"/>
    <property type="evidence" value="ECO:0007669"/>
    <property type="project" value="TreeGrafter"/>
</dbReference>
<evidence type="ECO:0000256" key="1">
    <source>
        <dbReference type="ARBA" id="ARBA00023015"/>
    </source>
</evidence>
<dbReference type="CDD" id="cd06267">
    <property type="entry name" value="PBP1_LacI_sugar_binding-like"/>
    <property type="match status" value="1"/>
</dbReference>
<keyword evidence="3" id="KW-0804">Transcription</keyword>
<dbReference type="PROSITE" id="PS50932">
    <property type="entry name" value="HTH_LACI_2"/>
    <property type="match status" value="1"/>
</dbReference>
<organism evidence="5 6">
    <name type="scientific">Ancrocorticia populi</name>
    <dbReference type="NCBI Taxonomy" id="2175228"/>
    <lineage>
        <taxon>Bacteria</taxon>
        <taxon>Bacillati</taxon>
        <taxon>Actinomycetota</taxon>
        <taxon>Actinomycetes</taxon>
        <taxon>Actinomycetales</taxon>
        <taxon>Actinomycetaceae</taxon>
        <taxon>Ancrocorticia</taxon>
    </lineage>
</organism>
<evidence type="ECO:0000256" key="2">
    <source>
        <dbReference type="ARBA" id="ARBA00023125"/>
    </source>
</evidence>
<dbReference type="SUPFAM" id="SSF53822">
    <property type="entry name" value="Periplasmic binding protein-like I"/>
    <property type="match status" value="1"/>
</dbReference>
<dbReference type="InterPro" id="IPR046335">
    <property type="entry name" value="LacI/GalR-like_sensor"/>
</dbReference>
<proteinExistence type="predicted"/>
<dbReference type="SUPFAM" id="SSF47413">
    <property type="entry name" value="lambda repressor-like DNA-binding domains"/>
    <property type="match status" value="1"/>
</dbReference>
<evidence type="ECO:0000313" key="6">
    <source>
        <dbReference type="Proteomes" id="UP000245283"/>
    </source>
</evidence>
<dbReference type="Pfam" id="PF00356">
    <property type="entry name" value="LacI"/>
    <property type="match status" value="1"/>
</dbReference>
<sequence length="334" mass="35295">MARVTLADVADAVGVSAKSVSNVVNGTGWVGEETRKRILAAIDELGYRPNLAARQLRGGTSGVLALAIPDLREPYFAEFVSRFVTAAQERALNALIVQTGGERTAEKRAIEGEGLPALDGVVVSPLQLTSQDIRQHRGKTPLILVGEHGQEISEPPAVHIGADNGAAARAATSCLLKNGRKRVGVIGVQEEGSKATSRQRFQGYQSALEEAGIPFETALVGNVTDFNRSEGARATEGLLKRGADFDGLFCFNDTLALGALHVLAANGISVPDAVEIIGFDDIDEGRFATPPLSTVNLGISDAADIILDIVEGHREIDSGHVTVPFSVVRRSTTR</sequence>
<dbReference type="OrthoDB" id="9785139at2"/>
<dbReference type="RefSeq" id="WP_109093873.1">
    <property type="nucleotide sequence ID" value="NZ_QETB01000004.1"/>
</dbReference>
<dbReference type="InterPro" id="IPR028082">
    <property type="entry name" value="Peripla_BP_I"/>
</dbReference>
<keyword evidence="2" id="KW-0238">DNA-binding</keyword>
<dbReference type="PROSITE" id="PS00356">
    <property type="entry name" value="HTH_LACI_1"/>
    <property type="match status" value="1"/>
</dbReference>
<dbReference type="InterPro" id="IPR010982">
    <property type="entry name" value="Lambda_DNA-bd_dom_sf"/>
</dbReference>
<name>A0A2V1K9C5_9ACTO</name>
<dbReference type="EMBL" id="QETB01000004">
    <property type="protein sequence ID" value="PWF26046.1"/>
    <property type="molecule type" value="Genomic_DNA"/>
</dbReference>
<dbReference type="Gene3D" id="3.40.50.2300">
    <property type="match status" value="2"/>
</dbReference>
<evidence type="ECO:0000259" key="4">
    <source>
        <dbReference type="PROSITE" id="PS50932"/>
    </source>
</evidence>
<dbReference type="Pfam" id="PF13377">
    <property type="entry name" value="Peripla_BP_3"/>
    <property type="match status" value="1"/>
</dbReference>
<evidence type="ECO:0000256" key="3">
    <source>
        <dbReference type="ARBA" id="ARBA00023163"/>
    </source>
</evidence>
<feature type="domain" description="HTH lacI-type" evidence="4">
    <location>
        <begin position="4"/>
        <end position="58"/>
    </location>
</feature>